<name>A0A0F9CHP9_9ZZZZ</name>
<sequence length="83" mass="9740">MLDEKKSYESMHGDPLGYKLRQGGRYFREDGYECTIGGKQLEFPVKDDEEKDMPQKTYRVDEVRPEAVSAFDPPKKRGRPRKQ</sequence>
<accession>A0A0F9CHP9</accession>
<feature type="region of interest" description="Disordered" evidence="1">
    <location>
        <begin position="64"/>
        <end position="83"/>
    </location>
</feature>
<evidence type="ECO:0000256" key="1">
    <source>
        <dbReference type="SAM" id="MobiDB-lite"/>
    </source>
</evidence>
<dbReference type="EMBL" id="LAZR01044217">
    <property type="protein sequence ID" value="KKL05196.1"/>
    <property type="molecule type" value="Genomic_DNA"/>
</dbReference>
<comment type="caution">
    <text evidence="2">The sequence shown here is derived from an EMBL/GenBank/DDBJ whole genome shotgun (WGS) entry which is preliminary data.</text>
</comment>
<proteinExistence type="predicted"/>
<organism evidence="2">
    <name type="scientific">marine sediment metagenome</name>
    <dbReference type="NCBI Taxonomy" id="412755"/>
    <lineage>
        <taxon>unclassified sequences</taxon>
        <taxon>metagenomes</taxon>
        <taxon>ecological metagenomes</taxon>
    </lineage>
</organism>
<reference evidence="2" key="1">
    <citation type="journal article" date="2015" name="Nature">
        <title>Complex archaea that bridge the gap between prokaryotes and eukaryotes.</title>
        <authorList>
            <person name="Spang A."/>
            <person name="Saw J.H."/>
            <person name="Jorgensen S.L."/>
            <person name="Zaremba-Niedzwiedzka K."/>
            <person name="Martijn J."/>
            <person name="Lind A.E."/>
            <person name="van Eijk R."/>
            <person name="Schleper C."/>
            <person name="Guy L."/>
            <person name="Ettema T.J."/>
        </authorList>
    </citation>
    <scope>NUCLEOTIDE SEQUENCE</scope>
</reference>
<evidence type="ECO:0000313" key="2">
    <source>
        <dbReference type="EMBL" id="KKL05196.1"/>
    </source>
</evidence>
<gene>
    <name evidence="2" type="ORF">LCGC14_2608440</name>
</gene>
<protein>
    <submittedName>
        <fullName evidence="2">Uncharacterized protein</fullName>
    </submittedName>
</protein>
<dbReference type="AlphaFoldDB" id="A0A0F9CHP9"/>